<reference evidence="1 2" key="1">
    <citation type="submission" date="2021-10" db="EMBL/GenBank/DDBJ databases">
        <authorList>
            <person name="Koch H."/>
        </authorList>
    </citation>
    <scope>NUCLEOTIDE SEQUENCE [LARGE SCALE GENOMIC DNA]</scope>
    <source>
        <strain evidence="1">6680</strain>
    </source>
</reference>
<proteinExistence type="predicted"/>
<gene>
    <name evidence="1" type="ORF">NTG6680_0738</name>
</gene>
<evidence type="ECO:0008006" key="3">
    <source>
        <dbReference type="Google" id="ProtNLM"/>
    </source>
</evidence>
<protein>
    <recommendedName>
        <fullName evidence="3">Lipoprotein</fullName>
    </recommendedName>
</protein>
<evidence type="ECO:0000313" key="2">
    <source>
        <dbReference type="Proteomes" id="UP000839052"/>
    </source>
</evidence>
<dbReference type="Proteomes" id="UP000839052">
    <property type="component" value="Chromosome"/>
</dbReference>
<sequence>MIRLTCSAVILCALTLTIPGCINPSEMILHTLQHQTLQQQTLQQQKMIQQALQQEDKKKEQQEKATVELVMLETAKLQSLLRTCEINGEILLRKDGELMSQCQAIKLFIGKWQGTLKFQDELTINLDIFGLKNATKDKVIFTAKAVVTSNNPNTVYQQTALLLSGIYDFYFYPSNGFIRAHIHNFGSRSTGSFLSYFNMGLARMDGKNYLSGHASVSGGTKIPNGYQEFETEAEVRLTHSVHQIEQIPAIRADTILDRETRQTFMLSKQGIAYWFKYVENLIGDDIEKRLYLANSLFDMAEGGGCDQCYHGAIRNYLIVEGKVPSARVQLRISKSYDGLGNVSLQKEAKRWRDMAAPVMAQAQAICMSRPAVGLATERLDEMNYQPRDKSFNDGSVHDHAETILILLSRHWKFSSISPAEVSVLNERFVCNYTMKRPAWDYETGELSRQPFTLEQNFDYLTLGLTIVPEGKQHYTASWDDTSSPSVVFDLSKERR</sequence>
<keyword evidence="2" id="KW-1185">Reference proteome</keyword>
<organism evidence="1 2">
    <name type="scientific">Candidatus Nitrotoga arctica</name>
    <dbReference type="NCBI Taxonomy" id="453162"/>
    <lineage>
        <taxon>Bacteria</taxon>
        <taxon>Pseudomonadati</taxon>
        <taxon>Pseudomonadota</taxon>
        <taxon>Betaproteobacteria</taxon>
        <taxon>Nitrosomonadales</taxon>
        <taxon>Gallionellaceae</taxon>
        <taxon>Candidatus Nitrotoga</taxon>
    </lineage>
</organism>
<accession>A0ABN8AK83</accession>
<dbReference type="EMBL" id="OU912926">
    <property type="protein sequence ID" value="CAG9931991.1"/>
    <property type="molecule type" value="Genomic_DNA"/>
</dbReference>
<dbReference type="RefSeq" id="WP_239796006.1">
    <property type="nucleotide sequence ID" value="NZ_OU912926.1"/>
</dbReference>
<name>A0ABN8AK83_9PROT</name>
<evidence type="ECO:0000313" key="1">
    <source>
        <dbReference type="EMBL" id="CAG9931991.1"/>
    </source>
</evidence>